<accession>A0ABU4G3L6</accession>
<reference evidence="1 2" key="1">
    <citation type="submission" date="2023-06" db="EMBL/GenBank/DDBJ databases">
        <title>Sporosarcina sp. nov., isolated from Korean traditional fermented seafood 'Jeotgal'.</title>
        <authorList>
            <person name="Yang A.I."/>
            <person name="Shin N.-R."/>
        </authorList>
    </citation>
    <scope>NUCLEOTIDE SEQUENCE [LARGE SCALE GENOMIC DNA]</scope>
    <source>
        <strain evidence="1 2">KCTC13119</strain>
    </source>
</reference>
<gene>
    <name evidence="1" type="ORF">QT711_00080</name>
</gene>
<dbReference type="EMBL" id="JAUBDI010000001">
    <property type="protein sequence ID" value="MDW0111559.1"/>
    <property type="molecule type" value="Genomic_DNA"/>
</dbReference>
<protein>
    <submittedName>
        <fullName evidence="1">Uncharacterized protein</fullName>
    </submittedName>
</protein>
<comment type="caution">
    <text evidence="1">The sequence shown here is derived from an EMBL/GenBank/DDBJ whole genome shotgun (WGS) entry which is preliminary data.</text>
</comment>
<sequence length="148" mass="17619">MEYWELIENPKDETYRQLMKVLTRNSDKFYFITRRELNYNQEILAHFAPFTLETYKTKKWANTITKGPAATVYVIESNEETYKLLTTFANTLYDWVAPNLPEDITFMKNNFAWFSCTTHEAFGGFTFRSDYYKNLLCEIPGLKVQQIE</sequence>
<proteinExistence type="predicted"/>
<keyword evidence="2" id="KW-1185">Reference proteome</keyword>
<dbReference type="Proteomes" id="UP001282284">
    <property type="component" value="Unassembled WGS sequence"/>
</dbReference>
<evidence type="ECO:0000313" key="2">
    <source>
        <dbReference type="Proteomes" id="UP001282284"/>
    </source>
</evidence>
<evidence type="ECO:0000313" key="1">
    <source>
        <dbReference type="EMBL" id="MDW0111559.1"/>
    </source>
</evidence>
<name>A0ABU4G3L6_9BACL</name>
<organism evidence="1 2">
    <name type="scientific">Sporosarcina saromensis</name>
    <dbReference type="NCBI Taxonomy" id="359365"/>
    <lineage>
        <taxon>Bacteria</taxon>
        <taxon>Bacillati</taxon>
        <taxon>Bacillota</taxon>
        <taxon>Bacilli</taxon>
        <taxon>Bacillales</taxon>
        <taxon>Caryophanaceae</taxon>
        <taxon>Sporosarcina</taxon>
    </lineage>
</organism>
<dbReference type="RefSeq" id="WP_317941453.1">
    <property type="nucleotide sequence ID" value="NZ_JAUBDI010000001.1"/>
</dbReference>